<evidence type="ECO:0000313" key="3">
    <source>
        <dbReference type="EMBL" id="KEK23356.1"/>
    </source>
</evidence>
<comment type="caution">
    <text evidence="3">The sequence shown here is derived from an EMBL/GenBank/DDBJ whole genome shotgun (WGS) entry which is preliminary data.</text>
</comment>
<feature type="coiled-coil region" evidence="1">
    <location>
        <begin position="485"/>
        <end position="512"/>
    </location>
</feature>
<evidence type="ECO:0000256" key="1">
    <source>
        <dbReference type="SAM" id="Coils"/>
    </source>
</evidence>
<name>A0A073KA04_9BACI</name>
<organism evidence="3 4">
    <name type="scientific">Bacillus gaemokensis</name>
    <dbReference type="NCBI Taxonomy" id="574375"/>
    <lineage>
        <taxon>Bacteria</taxon>
        <taxon>Bacillati</taxon>
        <taxon>Bacillota</taxon>
        <taxon>Bacilli</taxon>
        <taxon>Bacillales</taxon>
        <taxon>Bacillaceae</taxon>
        <taxon>Bacillus</taxon>
        <taxon>Bacillus cereus group</taxon>
    </lineage>
</organism>
<reference evidence="3 4" key="1">
    <citation type="submission" date="2014-06" db="EMBL/GenBank/DDBJ databases">
        <title>Draft genome sequence of Bacillus gaemokensis JCM 15801 (MCCC 1A00707).</title>
        <authorList>
            <person name="Lai Q."/>
            <person name="Liu Y."/>
            <person name="Shao Z."/>
        </authorList>
    </citation>
    <scope>NUCLEOTIDE SEQUENCE [LARGE SCALE GENOMIC DNA]</scope>
    <source>
        <strain evidence="3 4">JCM 15801</strain>
    </source>
</reference>
<dbReference type="EMBL" id="JOTM01000017">
    <property type="protein sequence ID" value="KEK23356.1"/>
    <property type="molecule type" value="Genomic_DNA"/>
</dbReference>
<dbReference type="OrthoDB" id="8477333at2"/>
<protein>
    <submittedName>
        <fullName evidence="3">Uncharacterized protein</fullName>
    </submittedName>
</protein>
<dbReference type="RefSeq" id="WP_033675750.1">
    <property type="nucleotide sequence ID" value="NZ_JOTM01000017.1"/>
</dbReference>
<evidence type="ECO:0000256" key="2">
    <source>
        <dbReference type="SAM" id="MobiDB-lite"/>
    </source>
</evidence>
<gene>
    <name evidence="3" type="ORF">BAGA_09565</name>
</gene>
<dbReference type="eggNOG" id="ENOG502ZGH7">
    <property type="taxonomic scope" value="Bacteria"/>
</dbReference>
<dbReference type="AlphaFoldDB" id="A0A073KA04"/>
<keyword evidence="4" id="KW-1185">Reference proteome</keyword>
<keyword evidence="1" id="KW-0175">Coiled coil</keyword>
<proteinExistence type="predicted"/>
<feature type="region of interest" description="Disordered" evidence="2">
    <location>
        <begin position="273"/>
        <end position="306"/>
    </location>
</feature>
<sequence length="533" mass="60087">MPEPIVQFETNGKASILNYNVPEPTSYTGKNCINIELDGDIFIPGPNITEPPARDNVLEDGDEIQQAVSNALQSGYFPSKYFPNVKIATNSLAIHATEYSPETLSKTASTSLVSIGDKLQLRNILAKIDPPVVSTRIKNGERLNIYKNMYGTYEYNFITPPKQADPRLMLVEIYRLTSFAGDYGAGRTIKTFSLLPGERTKMTIKTYRKTETEEKRASSILDSFTEESAKSFEDAVQSEQSDKRNSSENFEYHVEAEANAAWGWGSAKVSGGVKGGSNSSREEFTKNVSNATQKHSSKASAKRDVQINTSYESKVTTGEETTIERQLENINVSRTLNFVFRQMNQEFITLLHLVDVRVAFFNGFAESRREYPLTQLDDLLEEVVKETERKKVRQIIIDELTNIFDYQDNLHSIIEQKNYPESEKHYYRVKKDLKSTYKGKTVSGIILSAKENVMRTDGVIVEALLGQGDALDAYSHGLQDETVREKKLTNELAQAKLLREQLAQKIVNTKDTEAAKLYEKIFPCCKKDGDEQS</sequence>
<evidence type="ECO:0000313" key="4">
    <source>
        <dbReference type="Proteomes" id="UP000027778"/>
    </source>
</evidence>
<accession>A0A073KA04</accession>
<dbReference type="Proteomes" id="UP000027778">
    <property type="component" value="Unassembled WGS sequence"/>
</dbReference>